<dbReference type="SUPFAM" id="SSF90123">
    <property type="entry name" value="ABC transporter transmembrane region"/>
    <property type="match status" value="1"/>
</dbReference>
<keyword evidence="5" id="KW-0547">Nucleotide-binding</keyword>
<evidence type="ECO:0000256" key="8">
    <source>
        <dbReference type="ARBA" id="ARBA00023136"/>
    </source>
</evidence>
<evidence type="ECO:0000313" key="12">
    <source>
        <dbReference type="EMBL" id="AEE15008.1"/>
    </source>
</evidence>
<evidence type="ECO:0000256" key="3">
    <source>
        <dbReference type="ARBA" id="ARBA00022475"/>
    </source>
</evidence>
<dbReference type="InterPro" id="IPR036640">
    <property type="entry name" value="ABC1_TM_sf"/>
</dbReference>
<evidence type="ECO:0000256" key="9">
    <source>
        <dbReference type="SAM" id="Phobius"/>
    </source>
</evidence>
<keyword evidence="6" id="KW-0067">ATP-binding</keyword>
<evidence type="ECO:0000259" key="10">
    <source>
        <dbReference type="PROSITE" id="PS50893"/>
    </source>
</evidence>
<dbReference type="PANTHER" id="PTHR43394">
    <property type="entry name" value="ATP-DEPENDENT PERMEASE MDL1, MITOCHONDRIAL"/>
    <property type="match status" value="1"/>
</dbReference>
<gene>
    <name evidence="12" type="ORF">Thena_1393</name>
</gene>
<accession>M1E875</accession>
<dbReference type="SMART" id="SM00382">
    <property type="entry name" value="AAA"/>
    <property type="match status" value="1"/>
</dbReference>
<dbReference type="GO" id="GO:0005524">
    <property type="term" value="F:ATP binding"/>
    <property type="evidence" value="ECO:0007669"/>
    <property type="project" value="UniProtKB-KW"/>
</dbReference>
<dbReference type="Pfam" id="PF00664">
    <property type="entry name" value="ABC_membrane"/>
    <property type="match status" value="1"/>
</dbReference>
<dbReference type="InterPro" id="IPR011527">
    <property type="entry name" value="ABC1_TM_dom"/>
</dbReference>
<dbReference type="GO" id="GO:0015421">
    <property type="term" value="F:ABC-type oligopeptide transporter activity"/>
    <property type="evidence" value="ECO:0007669"/>
    <property type="project" value="TreeGrafter"/>
</dbReference>
<organism evidence="12 13">
    <name type="scientific">Thermodesulfobium narugense DSM 14796</name>
    <dbReference type="NCBI Taxonomy" id="747365"/>
    <lineage>
        <taxon>Bacteria</taxon>
        <taxon>Pseudomonadati</taxon>
        <taxon>Thermodesulfobiota</taxon>
        <taxon>Thermodesulfobiia</taxon>
        <taxon>Thermodesulfobiales</taxon>
        <taxon>Thermodesulfobiaceae</taxon>
        <taxon>Thermodesulfobium</taxon>
    </lineage>
</organism>
<dbReference type="Pfam" id="PF00005">
    <property type="entry name" value="ABC_tran"/>
    <property type="match status" value="1"/>
</dbReference>
<dbReference type="CDD" id="cd18552">
    <property type="entry name" value="ABC_6TM_MsbA_like"/>
    <property type="match status" value="1"/>
</dbReference>
<dbReference type="GO" id="GO:0016887">
    <property type="term" value="F:ATP hydrolysis activity"/>
    <property type="evidence" value="ECO:0007669"/>
    <property type="project" value="InterPro"/>
</dbReference>
<feature type="transmembrane region" description="Helical" evidence="9">
    <location>
        <begin position="140"/>
        <end position="160"/>
    </location>
</feature>
<dbReference type="AlphaFoldDB" id="M1E875"/>
<evidence type="ECO:0000313" key="13">
    <source>
        <dbReference type="Proteomes" id="UP000011765"/>
    </source>
</evidence>
<evidence type="ECO:0000256" key="5">
    <source>
        <dbReference type="ARBA" id="ARBA00022741"/>
    </source>
</evidence>
<feature type="transmembrane region" description="Helical" evidence="9">
    <location>
        <begin position="247"/>
        <end position="266"/>
    </location>
</feature>
<dbReference type="EMBL" id="CP002690">
    <property type="protein sequence ID" value="AEE15008.1"/>
    <property type="molecule type" value="Genomic_DNA"/>
</dbReference>
<feature type="domain" description="ABC transporter" evidence="10">
    <location>
        <begin position="341"/>
        <end position="576"/>
    </location>
</feature>
<evidence type="ECO:0000259" key="11">
    <source>
        <dbReference type="PROSITE" id="PS50929"/>
    </source>
</evidence>
<dbReference type="InterPro" id="IPR003593">
    <property type="entry name" value="AAA+_ATPase"/>
</dbReference>
<dbReference type="EC" id="3.6.3.44" evidence="12"/>
<dbReference type="STRING" id="747365.Thena_1393"/>
<dbReference type="InterPro" id="IPR003439">
    <property type="entry name" value="ABC_transporter-like_ATP-bd"/>
</dbReference>
<reference evidence="12 13" key="1">
    <citation type="submission" date="2011-04" db="EMBL/GenBank/DDBJ databases">
        <title>The complete genome of Thermodesulfobium narugense DSM 14796.</title>
        <authorList>
            <consortium name="US DOE Joint Genome Institute (JGI-PGF)"/>
            <person name="Lucas S."/>
            <person name="Han J."/>
            <person name="Lapidus A."/>
            <person name="Bruce D."/>
            <person name="Goodwin L."/>
            <person name="Pitluck S."/>
            <person name="Peters L."/>
            <person name="Kyrpides N."/>
            <person name="Mavromatis K."/>
            <person name="Pagani I."/>
            <person name="Ivanova N."/>
            <person name="Ovchinnikova G."/>
            <person name="Zhang X."/>
            <person name="Saunders L."/>
            <person name="Detter J.C."/>
            <person name="Tapia R."/>
            <person name="Han C."/>
            <person name="Land M."/>
            <person name="Hauser L."/>
            <person name="Markowitz V."/>
            <person name="Cheng J.-F."/>
            <person name="Hugenholtz P."/>
            <person name="Woyke T."/>
            <person name="Wu D."/>
            <person name="Spring S."/>
            <person name="Schroeder M."/>
            <person name="Brambilla E."/>
            <person name="Klenk H.-P."/>
            <person name="Eisen J.A."/>
        </authorList>
    </citation>
    <scope>NUCLEOTIDE SEQUENCE [LARGE SCALE GENOMIC DNA]</scope>
    <source>
        <strain evidence="12 13">DSM 14796</strain>
    </source>
</reference>
<keyword evidence="7 9" id="KW-1133">Transmembrane helix</keyword>
<feature type="transmembrane region" description="Helical" evidence="9">
    <location>
        <begin position="20"/>
        <end position="43"/>
    </location>
</feature>
<dbReference type="PROSITE" id="PS00211">
    <property type="entry name" value="ABC_TRANSPORTER_1"/>
    <property type="match status" value="1"/>
</dbReference>
<dbReference type="KEGG" id="tnr:Thena_1393"/>
<comment type="subcellular location">
    <subcellularLocation>
        <location evidence="1">Cell membrane</location>
        <topology evidence="1">Multi-pass membrane protein</topology>
    </subcellularLocation>
</comment>
<dbReference type="Gene3D" id="3.40.50.300">
    <property type="entry name" value="P-loop containing nucleotide triphosphate hydrolases"/>
    <property type="match status" value="1"/>
</dbReference>
<keyword evidence="8 9" id="KW-0472">Membrane</keyword>
<feature type="transmembrane region" description="Helical" evidence="9">
    <location>
        <begin position="58"/>
        <end position="78"/>
    </location>
</feature>
<evidence type="ECO:0000256" key="6">
    <source>
        <dbReference type="ARBA" id="ARBA00022840"/>
    </source>
</evidence>
<dbReference type="FunFam" id="1.20.1560.10:FF:000011">
    <property type="entry name" value="Multidrug ABC transporter ATP-binding protein"/>
    <property type="match status" value="1"/>
</dbReference>
<dbReference type="InterPro" id="IPR027417">
    <property type="entry name" value="P-loop_NTPase"/>
</dbReference>
<dbReference type="HOGENOM" id="CLU_000604_84_3_9"/>
<keyword evidence="13" id="KW-1185">Reference proteome</keyword>
<dbReference type="SUPFAM" id="SSF52540">
    <property type="entry name" value="P-loop containing nucleoside triphosphate hydrolases"/>
    <property type="match status" value="1"/>
</dbReference>
<keyword evidence="4 9" id="KW-0812">Transmembrane</keyword>
<dbReference type="Proteomes" id="UP000011765">
    <property type="component" value="Chromosome"/>
</dbReference>
<evidence type="ECO:0000256" key="7">
    <source>
        <dbReference type="ARBA" id="ARBA00022989"/>
    </source>
</evidence>
<dbReference type="GO" id="GO:0005886">
    <property type="term" value="C:plasma membrane"/>
    <property type="evidence" value="ECO:0007669"/>
    <property type="project" value="UniProtKB-SubCell"/>
</dbReference>
<feature type="transmembrane region" description="Helical" evidence="9">
    <location>
        <begin position="272"/>
        <end position="291"/>
    </location>
</feature>
<dbReference type="PROSITE" id="PS50893">
    <property type="entry name" value="ABC_TRANSPORTER_2"/>
    <property type="match status" value="1"/>
</dbReference>
<evidence type="ECO:0000256" key="4">
    <source>
        <dbReference type="ARBA" id="ARBA00022692"/>
    </source>
</evidence>
<evidence type="ECO:0000256" key="1">
    <source>
        <dbReference type="ARBA" id="ARBA00004651"/>
    </source>
</evidence>
<feature type="domain" description="ABC transmembrane type-1" evidence="11">
    <location>
        <begin position="25"/>
        <end position="307"/>
    </location>
</feature>
<sequence>MKKKELKDIYFRLLKYLKPYIKYFILALFFMCLVSAIMVAIPWTLKVLIDSALIKKDAFILNILALSMIGLYVIKGILSFCQNYLMIYITNNVISDIREQFFSHMQLMPLEFFKRHSTGELMSRLTNDTFILQQVFSTGLVSLVLDTLTLIGVVCFIFYIDWKLTMATIFILPLAFLAVQKFGRRLKSVSYRIQERSADVFAVLQEILSSIKIVHGFATYEKESERFKKINRESVKAVLKAGRLNSIYTPVMELLGAMGIAAVFWYGGYRVINGHMTIGDLMAFIGYIGIITTPVRRMGSNLGNIQQAMAAAHRIFSVLDIEPSIKDKEDAIEIKEIKGMIEFDNVWFKYPDDEEYILKGLSFKIMPGQVFAIVGPSGAGKTTIIDLIMRFYDPQSGSVKIDGYDVRDLSMRSLRRHLGLVPQDVILFNTTISENISYGKSDATTEDIIWAAKISNAHDFIDKMEKGYDTILGERGVRFSGGERQRISIARAVIKNPKIFLLDEATSNLDASSESQFQEALKRVLKGRTTIIVAHRLSTIIFADKILYLENGKIVEEGTHSELMNKENGKYRMLFELQTKENMFASL</sequence>
<proteinExistence type="predicted"/>
<dbReference type="PROSITE" id="PS50929">
    <property type="entry name" value="ABC_TM1F"/>
    <property type="match status" value="1"/>
</dbReference>
<keyword evidence="3" id="KW-1003">Cell membrane</keyword>
<keyword evidence="12" id="KW-0378">Hydrolase</keyword>
<name>M1E875_9BACT</name>
<dbReference type="eggNOG" id="COG1132">
    <property type="taxonomic scope" value="Bacteria"/>
</dbReference>
<dbReference type="Gene3D" id="1.20.1560.10">
    <property type="entry name" value="ABC transporter type 1, transmembrane domain"/>
    <property type="match status" value="1"/>
</dbReference>
<dbReference type="PANTHER" id="PTHR43394:SF1">
    <property type="entry name" value="ATP-BINDING CASSETTE SUB-FAMILY B MEMBER 10, MITOCHONDRIAL"/>
    <property type="match status" value="1"/>
</dbReference>
<keyword evidence="2" id="KW-0813">Transport</keyword>
<dbReference type="FunFam" id="3.40.50.300:FF:000218">
    <property type="entry name" value="Multidrug ABC transporter ATP-binding protein"/>
    <property type="match status" value="1"/>
</dbReference>
<protein>
    <submittedName>
        <fullName evidence="12">Xenobiotic-transporting ATPase</fullName>
        <ecNumber evidence="12">3.6.3.44</ecNumber>
    </submittedName>
</protein>
<evidence type="ECO:0000256" key="2">
    <source>
        <dbReference type="ARBA" id="ARBA00022448"/>
    </source>
</evidence>
<dbReference type="InterPro" id="IPR039421">
    <property type="entry name" value="Type_1_exporter"/>
</dbReference>
<feature type="transmembrane region" description="Helical" evidence="9">
    <location>
        <begin position="166"/>
        <end position="183"/>
    </location>
</feature>
<dbReference type="InterPro" id="IPR017871">
    <property type="entry name" value="ABC_transporter-like_CS"/>
</dbReference>